<reference evidence="1" key="1">
    <citation type="journal article" date="2015" name="Nature">
        <title>Complex archaea that bridge the gap between prokaryotes and eukaryotes.</title>
        <authorList>
            <person name="Spang A."/>
            <person name="Saw J.H."/>
            <person name="Jorgensen S.L."/>
            <person name="Zaremba-Niedzwiedzka K."/>
            <person name="Martijn J."/>
            <person name="Lind A.E."/>
            <person name="van Eijk R."/>
            <person name="Schleper C."/>
            <person name="Guy L."/>
            <person name="Ettema T.J."/>
        </authorList>
    </citation>
    <scope>NUCLEOTIDE SEQUENCE</scope>
</reference>
<proteinExistence type="predicted"/>
<organism evidence="1">
    <name type="scientific">marine sediment metagenome</name>
    <dbReference type="NCBI Taxonomy" id="412755"/>
    <lineage>
        <taxon>unclassified sequences</taxon>
        <taxon>metagenomes</taxon>
        <taxon>ecological metagenomes</taxon>
    </lineage>
</organism>
<gene>
    <name evidence="1" type="ORF">LCGC14_1206960</name>
</gene>
<dbReference type="AlphaFoldDB" id="A0A0F9M2K5"/>
<dbReference type="EMBL" id="LAZR01006247">
    <property type="protein sequence ID" value="KKM93576.1"/>
    <property type="molecule type" value="Genomic_DNA"/>
</dbReference>
<evidence type="ECO:0000313" key="1">
    <source>
        <dbReference type="EMBL" id="KKM93576.1"/>
    </source>
</evidence>
<protein>
    <submittedName>
        <fullName evidence="1">Uncharacterized protein</fullName>
    </submittedName>
</protein>
<comment type="caution">
    <text evidence="1">The sequence shown here is derived from an EMBL/GenBank/DDBJ whole genome shotgun (WGS) entry which is preliminary data.</text>
</comment>
<sequence>MSSILGGFLGTVYTGTFAGAKTNRGVITRFAPAIDPGNLAARGTGERGLYDILLGMRAPVFTIDFEPNDEAWIASIQDGSVDSDYIFLYFSSLSKGLSFQNFAVNRLSLECNHGEKVKCSAEIWAGGGATYPVGLRDYDDNAPVVDYNPRVTTPLRWLDSTVDIALATETQWWSWRYEVMNNLQRLGNVQDGSTREIVPRHRDVTGLIVKDCEDFAEYGSLANVAAPAAKFNITITLDGVDMLNCNHCRWGRLEAPSAPEDLIAKRFPFTATDLTTLTP</sequence>
<name>A0A0F9M2K5_9ZZZZ</name>
<accession>A0A0F9M2K5</accession>